<evidence type="ECO:0000313" key="2">
    <source>
        <dbReference type="Proteomes" id="UP000067711"/>
    </source>
</evidence>
<accession>A0A1B4G3X2</accession>
<proteinExistence type="predicted"/>
<gene>
    <name evidence="1" type="ORF">WS71_25885</name>
</gene>
<dbReference type="Proteomes" id="UP000067711">
    <property type="component" value="Chromosome 1"/>
</dbReference>
<name>A0A1B4G3X2_9BURK</name>
<dbReference type="EMBL" id="CP013389">
    <property type="protein sequence ID" value="AOJ10611.1"/>
    <property type="molecule type" value="Genomic_DNA"/>
</dbReference>
<organism evidence="1 2">
    <name type="scientific">Burkholderia mayonis</name>
    <dbReference type="NCBI Taxonomy" id="1385591"/>
    <lineage>
        <taxon>Bacteria</taxon>
        <taxon>Pseudomonadati</taxon>
        <taxon>Pseudomonadota</taxon>
        <taxon>Betaproteobacteria</taxon>
        <taxon>Burkholderiales</taxon>
        <taxon>Burkholderiaceae</taxon>
        <taxon>Burkholderia</taxon>
        <taxon>pseudomallei group</taxon>
    </lineage>
</organism>
<dbReference type="AlphaFoldDB" id="A0A1B4G3X2"/>
<protein>
    <submittedName>
        <fullName evidence="1">Uncharacterized protein</fullName>
    </submittedName>
</protein>
<evidence type="ECO:0000313" key="1">
    <source>
        <dbReference type="EMBL" id="AOJ10611.1"/>
    </source>
</evidence>
<reference evidence="1 2" key="1">
    <citation type="submission" date="2015-12" db="EMBL/GenBank/DDBJ databases">
        <title>Diversity of Burkholderia near neighbor genomes.</title>
        <authorList>
            <person name="Sahl J."/>
            <person name="Wagner D."/>
            <person name="Keim P."/>
        </authorList>
    </citation>
    <scope>NUCLEOTIDE SEQUENCE [LARGE SCALE GENOMIC DNA]</scope>
    <source>
        <strain evidence="1 2">BDU8</strain>
    </source>
</reference>
<sequence>MFQHVRGIRIPLGVVQDDHATRRDDFESGQGTTIAFRPINDDDVKFPTQREREIGIPMSVRLVIYGRI</sequence>